<keyword evidence="3 7" id="KW-1161">Viral attachment to host cell</keyword>
<dbReference type="SUPFAM" id="SSF88648">
    <property type="entry name" value="Group I dsDNA viruses"/>
    <property type="match status" value="1"/>
</dbReference>
<comment type="subcellular location">
    <subcellularLocation>
        <location evidence="7">Virion</location>
    </subcellularLocation>
    <subcellularLocation>
        <location evidence="7">Host nucleus</location>
    </subcellularLocation>
</comment>
<comment type="similarity">
    <text evidence="7 8">Belongs to the papillomaviridae L1 protein family.</text>
</comment>
<dbReference type="InterPro" id="IPR002210">
    <property type="entry name" value="Capsid_L1_Papillomavir"/>
</dbReference>
<keyword evidence="5 7" id="KW-0426">Late protein</keyword>
<evidence type="ECO:0000256" key="3">
    <source>
        <dbReference type="ARBA" id="ARBA00022804"/>
    </source>
</evidence>
<evidence type="ECO:0000256" key="2">
    <source>
        <dbReference type="ARBA" id="ARBA00022581"/>
    </source>
</evidence>
<keyword evidence="7" id="KW-1015">Disulfide bond</keyword>
<keyword evidence="7" id="KW-1164">Virus endocytosis by host</keyword>
<gene>
    <name evidence="7 8" type="primary">L1</name>
</gene>
<keyword evidence="7" id="KW-1048">Host nucleus</keyword>
<dbReference type="GO" id="GO:0005198">
    <property type="term" value="F:structural molecule activity"/>
    <property type="evidence" value="ECO:0007669"/>
    <property type="project" value="UniProtKB-UniRule"/>
</dbReference>
<dbReference type="GO" id="GO:0019062">
    <property type="term" value="P:virion attachment to host cell"/>
    <property type="evidence" value="ECO:0007669"/>
    <property type="project" value="UniProtKB-UniRule"/>
</dbReference>
<name>A0A223FQV2_9PAPI</name>
<dbReference type="Gene3D" id="2.60.175.20">
    <property type="entry name" value="Major capsid L1 (late) superfamily, Papillomavirus"/>
    <property type="match status" value="1"/>
</dbReference>
<evidence type="ECO:0000256" key="6">
    <source>
        <dbReference type="ARBA" id="ARBA00023296"/>
    </source>
</evidence>
<dbReference type="GO" id="GO:0075509">
    <property type="term" value="P:endocytosis involved in viral entry into host cell"/>
    <property type="evidence" value="ECO:0007669"/>
    <property type="project" value="UniProtKB-KW"/>
</dbReference>
<feature type="disulfide bond" description="Interchain (with Cys-174)" evidence="7">
    <location>
        <position position="434"/>
    </location>
</feature>
<keyword evidence="2 7" id="KW-0945">Host-virus interaction</keyword>
<evidence type="ECO:0000256" key="8">
    <source>
        <dbReference type="RuleBase" id="RU361248"/>
    </source>
</evidence>
<evidence type="ECO:0000256" key="5">
    <source>
        <dbReference type="ARBA" id="ARBA00022921"/>
    </source>
</evidence>
<evidence type="ECO:0000313" key="9">
    <source>
        <dbReference type="EMBL" id="AST11579.1"/>
    </source>
</evidence>
<protein>
    <recommendedName>
        <fullName evidence="7 8">Major capsid protein L1</fullName>
    </recommendedName>
</protein>
<accession>A0A223FQV2</accession>
<dbReference type="EMBL" id="KY817993">
    <property type="protein sequence ID" value="AST11579.1"/>
    <property type="molecule type" value="Genomic_DNA"/>
</dbReference>
<evidence type="ECO:0000256" key="1">
    <source>
        <dbReference type="ARBA" id="ARBA00022561"/>
    </source>
</evidence>
<feature type="disulfide bond" description="Interchain (with Cys-434)" evidence="7">
    <location>
        <position position="174"/>
    </location>
</feature>
<dbReference type="GO" id="GO:0042025">
    <property type="term" value="C:host cell nucleus"/>
    <property type="evidence" value="ECO:0007669"/>
    <property type="project" value="UniProtKB-SubCell"/>
</dbReference>
<dbReference type="InterPro" id="IPR011222">
    <property type="entry name" value="dsDNA_vir_gr_I_capsid"/>
</dbReference>
<keyword evidence="1 7" id="KW-0167">Capsid protein</keyword>
<comment type="subunit">
    <text evidence="7">Self-assembles into homopentamers. The capsid has an icosahedral symmetry and consists of 72 capsomers, with each capsomer being a pentamer of L1. Interacts with the minor capsid protein L2; this interaction is necessary for viral genome encapsidation. Interacts with protein E2; this interaction enhances E2-dependent replication and transcription activation.</text>
</comment>
<dbReference type="InterPro" id="IPR036973">
    <property type="entry name" value="Capsid_L1_sf_Papillomavir"/>
</dbReference>
<dbReference type="Proteomes" id="UP000217306">
    <property type="component" value="Segment"/>
</dbReference>
<proteinExistence type="inferred from homology"/>
<sequence length="510" mass="57903">MALWLPNNRTLYLPPTPVARILSTDEFVTRTKYFYHAESERLLTVGNPYYEIKNLQGTVTVPKVSSSQYRVFRITFPDPNKFALTDPDIYNPDTERLVWGLRGIEIGRGGPLGIGITGNPLLNRFDDVENTGKYNSTFGEDNRQNIGFDPKQTQMFLLGCTPPLGEHWAQALRCDNQDPPAQMGDCPPIELVNSIIEDGDMADTGFGNMDFKTLQANRADTPIDISNTICKYPDFLKMGKDHYGDPMFFYARREQHYTRHYFTHAGTVGEPIPTDMYLIGNSDTQQAQATVAPSNYFGTPSGSLVSTDSQLFNRPYWLQRAQGKNNGICWENQLFLTVVDTTRGTNLCINVASQAVQDNKYDARKYKEYLRHTEEYELSFILQLCVVPLTNDVLAHIYAMNPDILENWNLGVNPPPNASLEDKYRFIESLATRCPDKVPPKERVDPYDKYKFWNVDLSEALSSDLDNFPLGRKFLYQSGLSTVPRSISLTRKRKVTVTKPTKSKKRKSAA</sequence>
<evidence type="ECO:0000256" key="7">
    <source>
        <dbReference type="HAMAP-Rule" id="MF_04002"/>
    </source>
</evidence>
<comment type="function">
    <text evidence="7 8">Forms an icosahedral capsid with a T=7 symmetry and a 50 nm diameter. The capsid is composed of 72 pentamers linked to each other by disulfide bonds and associated with L2 proteins. Binds to heparan sulfate proteoglycans on cell surface of basal layer keratinocytes to provide initial virion attachment. This binding mediates a conformational change in the virus capsid that facilitates efficient infection. The virion enters the host cell via endocytosis. During virus trafficking, L1 protein dissociates from the viral DNA and the genomic DNA is released to the host nucleus. The virion assembly takes place within the cell nucleus. Encapsulates the genomic DNA together with protein L2.</text>
</comment>
<dbReference type="HAMAP" id="MF_04002">
    <property type="entry name" value="PPV_L1"/>
    <property type="match status" value="1"/>
</dbReference>
<dbReference type="GO" id="GO:0039620">
    <property type="term" value="C:T=7 icosahedral viral capsid"/>
    <property type="evidence" value="ECO:0007669"/>
    <property type="project" value="UniProtKB-UniRule"/>
</dbReference>
<keyword evidence="8" id="KW-1145">T=7 icosahedral capsid protein</keyword>
<reference evidence="9" key="1">
    <citation type="journal article" date="2017" name="J. Gen. Virol.">
        <title>Sus scrofa papillomavirus 2 - genetic characterization of a novel suid papillomavirus from wild boar in Germany.</title>
        <authorList>
            <person name="Link E.K."/>
            <person name="Hoferer M."/>
            <person name="Strobel B."/>
            <person name="Rigbers K."/>
            <person name="Langenmayer M.C."/>
            <person name="Sutter G."/>
            <person name="Fux R."/>
        </authorList>
    </citation>
    <scope>NUCLEOTIDE SEQUENCE [LARGE SCALE GENOMIC DNA]</scope>
    <source>
        <strain evidence="9">DE1018-16</strain>
    </source>
</reference>
<dbReference type="PRINTS" id="PR00865">
    <property type="entry name" value="HPVCAPSIDL1"/>
</dbReference>
<organism evidence="9">
    <name type="scientific">Sus scrofa papillomavirus 2</name>
    <dbReference type="NCBI Taxonomy" id="2025338"/>
    <lineage>
        <taxon>Viruses</taxon>
        <taxon>Monodnaviria</taxon>
        <taxon>Shotokuvirae</taxon>
        <taxon>Cossaviricota</taxon>
        <taxon>Papovaviricetes</taxon>
        <taxon>Zurhausenvirales</taxon>
        <taxon>Papillomaviridae</taxon>
    </lineage>
</organism>
<keyword evidence="4 7" id="KW-0946">Virion</keyword>
<dbReference type="Pfam" id="PF00500">
    <property type="entry name" value="Late_protein_L1"/>
    <property type="match status" value="1"/>
</dbReference>
<evidence type="ECO:0000256" key="4">
    <source>
        <dbReference type="ARBA" id="ARBA00022844"/>
    </source>
</evidence>
<dbReference type="OrthoDB" id="5037at10239"/>
<keyword evidence="7" id="KW-1162">Viral penetration into host cytoplasm</keyword>
<keyword evidence="6 7" id="KW-1160">Virus entry into host cell</keyword>